<feature type="active site" description="Proton donor" evidence="6">
    <location>
        <position position="167"/>
    </location>
</feature>
<evidence type="ECO:0000313" key="8">
    <source>
        <dbReference type="EMBL" id="SDG94649.1"/>
    </source>
</evidence>
<feature type="binding site" evidence="7">
    <location>
        <begin position="70"/>
        <end position="71"/>
    </location>
    <ligand>
        <name>beta-D-galactose</name>
        <dbReference type="ChEBI" id="CHEBI:27667"/>
    </ligand>
</feature>
<dbReference type="GO" id="GO:0033499">
    <property type="term" value="P:galactose catabolic process via UDP-galactose, Leloir pathway"/>
    <property type="evidence" value="ECO:0007669"/>
    <property type="project" value="TreeGrafter"/>
</dbReference>
<comment type="catalytic activity">
    <reaction evidence="5">
        <text>alpha-D-glucose = beta-D-glucose</text>
        <dbReference type="Rhea" id="RHEA:10264"/>
        <dbReference type="ChEBI" id="CHEBI:15903"/>
        <dbReference type="ChEBI" id="CHEBI:17925"/>
        <dbReference type="EC" id="5.1.3.3"/>
    </reaction>
</comment>
<dbReference type="EMBL" id="FNCS01000013">
    <property type="protein sequence ID" value="SDG94649.1"/>
    <property type="molecule type" value="Genomic_DNA"/>
</dbReference>
<evidence type="ECO:0000313" key="9">
    <source>
        <dbReference type="Proteomes" id="UP000199495"/>
    </source>
</evidence>
<evidence type="ECO:0000256" key="7">
    <source>
        <dbReference type="PIRSR" id="PIRSR005096-3"/>
    </source>
</evidence>
<dbReference type="Gene3D" id="2.70.98.10">
    <property type="match status" value="1"/>
</dbReference>
<reference evidence="8 9" key="1">
    <citation type="submission" date="2016-10" db="EMBL/GenBank/DDBJ databases">
        <authorList>
            <person name="de Groot N.N."/>
        </authorList>
    </citation>
    <scope>NUCLEOTIDE SEQUENCE [LARGE SCALE GENOMIC DNA]</scope>
    <source>
        <strain evidence="8 9">CGMCC 1.10267</strain>
    </source>
</reference>
<comment type="pathway">
    <text evidence="1 5">Carbohydrate metabolism; hexose metabolism.</text>
</comment>
<dbReference type="InterPro" id="IPR011013">
    <property type="entry name" value="Gal_mutarotase_sf_dom"/>
</dbReference>
<dbReference type="PIRSF" id="PIRSF005096">
    <property type="entry name" value="GALM"/>
    <property type="match status" value="1"/>
</dbReference>
<dbReference type="GO" id="GO:0030246">
    <property type="term" value="F:carbohydrate binding"/>
    <property type="evidence" value="ECO:0007669"/>
    <property type="project" value="InterPro"/>
</dbReference>
<dbReference type="AlphaFoldDB" id="A0A1G7YE85"/>
<dbReference type="SUPFAM" id="SSF74650">
    <property type="entry name" value="Galactose mutarotase-like"/>
    <property type="match status" value="1"/>
</dbReference>
<evidence type="ECO:0000256" key="5">
    <source>
        <dbReference type="PIRNR" id="PIRNR005096"/>
    </source>
</evidence>
<feature type="active site" description="Proton acceptor" evidence="6">
    <location>
        <position position="293"/>
    </location>
</feature>
<dbReference type="Proteomes" id="UP000199495">
    <property type="component" value="Unassembled WGS sequence"/>
</dbReference>
<keyword evidence="9" id="KW-1185">Reference proteome</keyword>
<protein>
    <recommendedName>
        <fullName evidence="5">Aldose 1-epimerase</fullName>
        <ecNumber evidence="5">5.1.3.3</ecNumber>
    </recommendedName>
</protein>
<dbReference type="CDD" id="cd09019">
    <property type="entry name" value="galactose_mutarotase_like"/>
    <property type="match status" value="1"/>
</dbReference>
<keyword evidence="4 5" id="KW-0119">Carbohydrate metabolism</keyword>
<accession>A0A1G7YE85</accession>
<dbReference type="PANTHER" id="PTHR10091">
    <property type="entry name" value="ALDOSE-1-EPIMERASE"/>
    <property type="match status" value="1"/>
</dbReference>
<dbReference type="Pfam" id="PF01263">
    <property type="entry name" value="Aldose_epim"/>
    <property type="match status" value="1"/>
</dbReference>
<dbReference type="InterPro" id="IPR008183">
    <property type="entry name" value="Aldose_1/G6P_1-epimerase"/>
</dbReference>
<dbReference type="InterPro" id="IPR014718">
    <property type="entry name" value="GH-type_carb-bd"/>
</dbReference>
<dbReference type="InterPro" id="IPR015443">
    <property type="entry name" value="Aldose_1-epimerase"/>
</dbReference>
<dbReference type="PANTHER" id="PTHR10091:SF0">
    <property type="entry name" value="GALACTOSE MUTAROTASE"/>
    <property type="match status" value="1"/>
</dbReference>
<dbReference type="OrthoDB" id="9779408at2"/>
<keyword evidence="3 5" id="KW-0413">Isomerase</keyword>
<sequence>MTAATPSMGQRAGIMISNGWLSARILPFGASLADLRIAGHDAPLVLGYEDVDTYASHGQYFGAVIGRYANRIADGHCMVGDDQLSLERNDGRNHLHGGPDGFATQDWQVLSVEPSAVRLGLVEEDGHGGYPGTLQATVTYSLVGNGTLCLEFEATSDRATPLNMTHHPYFNFAGHGVIDAHTLTINSDSYLPSRPDLIPTGDIAGVDNTPFDFRVPRPIHAQGAKIISYNNTFCRPTSAVGLWHAASLVHGRIAMSLHTDQPGIHFYNGYKISDARPGLGGQRYQPRSAVCLEAQAWPDAPNNSHFPSTLLSPGERYHRRIEYRFSLH</sequence>
<dbReference type="GO" id="GO:0006006">
    <property type="term" value="P:glucose metabolic process"/>
    <property type="evidence" value="ECO:0007669"/>
    <property type="project" value="TreeGrafter"/>
</dbReference>
<gene>
    <name evidence="8" type="ORF">SAMN04487974_11376</name>
</gene>
<evidence type="ECO:0000256" key="2">
    <source>
        <dbReference type="ARBA" id="ARBA00006206"/>
    </source>
</evidence>
<dbReference type="EC" id="5.1.3.3" evidence="5"/>
<evidence type="ECO:0000256" key="6">
    <source>
        <dbReference type="PIRSR" id="PIRSR005096-1"/>
    </source>
</evidence>
<dbReference type="UniPathway" id="UPA00242"/>
<organism evidence="8 9">
    <name type="scientific">Pelagibacterium luteolum</name>
    <dbReference type="NCBI Taxonomy" id="440168"/>
    <lineage>
        <taxon>Bacteria</taxon>
        <taxon>Pseudomonadati</taxon>
        <taxon>Pseudomonadota</taxon>
        <taxon>Alphaproteobacteria</taxon>
        <taxon>Hyphomicrobiales</taxon>
        <taxon>Devosiaceae</taxon>
        <taxon>Pelagibacterium</taxon>
    </lineage>
</organism>
<name>A0A1G7YE85_9HYPH</name>
<evidence type="ECO:0000256" key="3">
    <source>
        <dbReference type="ARBA" id="ARBA00023235"/>
    </source>
</evidence>
<dbReference type="InterPro" id="IPR047215">
    <property type="entry name" value="Galactose_mutarotase-like"/>
</dbReference>
<dbReference type="STRING" id="440168.SAMN04487974_11376"/>
<feature type="binding site" evidence="7">
    <location>
        <begin position="167"/>
        <end position="169"/>
    </location>
    <ligand>
        <name>beta-D-galactose</name>
        <dbReference type="ChEBI" id="CHEBI:27667"/>
    </ligand>
</feature>
<dbReference type="GO" id="GO:0004034">
    <property type="term" value="F:aldose 1-epimerase activity"/>
    <property type="evidence" value="ECO:0007669"/>
    <property type="project" value="UniProtKB-EC"/>
</dbReference>
<proteinExistence type="inferred from homology"/>
<evidence type="ECO:0000256" key="1">
    <source>
        <dbReference type="ARBA" id="ARBA00005028"/>
    </source>
</evidence>
<comment type="similarity">
    <text evidence="2 5">Belongs to the aldose epimerase family.</text>
</comment>
<dbReference type="RefSeq" id="WP_090597837.1">
    <property type="nucleotide sequence ID" value="NZ_FNCS01000013.1"/>
</dbReference>
<evidence type="ECO:0000256" key="4">
    <source>
        <dbReference type="ARBA" id="ARBA00023277"/>
    </source>
</evidence>